<dbReference type="Proteomes" id="UP000198847">
    <property type="component" value="Unassembled WGS sequence"/>
</dbReference>
<keyword evidence="2" id="KW-1185">Reference proteome</keyword>
<accession>A0A1H8VWX5</accession>
<gene>
    <name evidence="1" type="ORF">SAMN04490178_11311</name>
</gene>
<name>A0A1H8VWX5_9FIRM</name>
<dbReference type="AlphaFoldDB" id="A0A1H8VWX5"/>
<dbReference type="EMBL" id="FODY01000013">
    <property type="protein sequence ID" value="SEP19773.1"/>
    <property type="molecule type" value="Genomic_DNA"/>
</dbReference>
<protein>
    <submittedName>
        <fullName evidence="1">Predicted metal-binding protein</fullName>
    </submittedName>
</protein>
<organism evidence="1 2">
    <name type="scientific">Propionispora vibrioides</name>
    <dbReference type="NCBI Taxonomy" id="112903"/>
    <lineage>
        <taxon>Bacteria</taxon>
        <taxon>Bacillati</taxon>
        <taxon>Bacillota</taxon>
        <taxon>Negativicutes</taxon>
        <taxon>Selenomonadales</taxon>
        <taxon>Sporomusaceae</taxon>
        <taxon>Propionispora</taxon>
    </lineage>
</organism>
<sequence length="198" mass="22856">MYYTTTTVNGKPLDEFIAKYQDQAKFLVFCQHCSNYQTLWSCPPLLLDIPQFLQEFNYIYIIGVKVIYDEETIKSAHTAEKIKEITFQSLQEVKTKLAAALLALEQQIPGSVSLSSGGCRLCQRCERCDDRPCRYPEKMRYSLDAFGFDLTAITSDLLQIELKWAKNSLPEYYTLIHALLTNQELDKTILHEMTRGLF</sequence>
<dbReference type="OrthoDB" id="5420534at2"/>
<proteinExistence type="predicted"/>
<dbReference type="InterPro" id="IPR019271">
    <property type="entry name" value="DUF2284_metal-binding"/>
</dbReference>
<evidence type="ECO:0000313" key="2">
    <source>
        <dbReference type="Proteomes" id="UP000198847"/>
    </source>
</evidence>
<dbReference type="RefSeq" id="WP_091747321.1">
    <property type="nucleotide sequence ID" value="NZ_FODY01000013.1"/>
</dbReference>
<evidence type="ECO:0000313" key="1">
    <source>
        <dbReference type="EMBL" id="SEP19773.1"/>
    </source>
</evidence>
<reference evidence="1 2" key="1">
    <citation type="submission" date="2016-10" db="EMBL/GenBank/DDBJ databases">
        <authorList>
            <person name="de Groot N.N."/>
        </authorList>
    </citation>
    <scope>NUCLEOTIDE SEQUENCE [LARGE SCALE GENOMIC DNA]</scope>
    <source>
        <strain evidence="1 2">DSM 13305</strain>
    </source>
</reference>
<dbReference type="Pfam" id="PF10050">
    <property type="entry name" value="DUF2284"/>
    <property type="match status" value="1"/>
</dbReference>